<accession>A0A9Q4EMI2</accession>
<organism evidence="1 2">
    <name type="scientific">Bacillus halotolerans</name>
    <dbReference type="NCBI Taxonomy" id="260554"/>
    <lineage>
        <taxon>Bacteria</taxon>
        <taxon>Bacillati</taxon>
        <taxon>Bacillota</taxon>
        <taxon>Bacilli</taxon>
        <taxon>Bacillales</taxon>
        <taxon>Bacillaceae</taxon>
        <taxon>Bacillus</taxon>
    </lineage>
</organism>
<evidence type="ECO:0000313" key="2">
    <source>
        <dbReference type="Proteomes" id="UP001073053"/>
    </source>
</evidence>
<name>A0A9Q4EMI2_9BACI</name>
<proteinExistence type="predicted"/>
<dbReference type="AlphaFoldDB" id="A0A9Q4EMI2"/>
<gene>
    <name evidence="1" type="ORF">MOF03_18025</name>
</gene>
<reference evidence="1" key="1">
    <citation type="submission" date="2022-02" db="EMBL/GenBank/DDBJ databases">
        <title>Crop Bioprotection Bacillus Genome Sequencing.</title>
        <authorList>
            <person name="Dunlap C."/>
        </authorList>
    </citation>
    <scope>NUCLEOTIDE SEQUENCE</scope>
    <source>
        <strain evidence="1">EC49O2N-C10</strain>
    </source>
</reference>
<dbReference type="RefSeq" id="WP_268522519.1">
    <property type="nucleotide sequence ID" value="NZ_JALAWA010000013.1"/>
</dbReference>
<comment type="caution">
    <text evidence="1">The sequence shown here is derived from an EMBL/GenBank/DDBJ whole genome shotgun (WGS) entry which is preliminary data.</text>
</comment>
<sequence length="92" mass="11059">MNSLDKLILKDRTKRYKRLKKLRKARDISKVYRRKVMKLSALDEHMKSLRIEDTHFKSHLAKYILDHESSIIGIRLRPLTRRIKGEKTNNES</sequence>
<dbReference type="EMBL" id="JALAWA010000013">
    <property type="protein sequence ID" value="MCY9186507.1"/>
    <property type="molecule type" value="Genomic_DNA"/>
</dbReference>
<dbReference type="Proteomes" id="UP001073053">
    <property type="component" value="Unassembled WGS sequence"/>
</dbReference>
<protein>
    <submittedName>
        <fullName evidence="1">Uncharacterized protein</fullName>
    </submittedName>
</protein>
<evidence type="ECO:0000313" key="1">
    <source>
        <dbReference type="EMBL" id="MCY9186507.1"/>
    </source>
</evidence>